<feature type="compositionally biased region" description="Polar residues" evidence="1">
    <location>
        <begin position="93"/>
        <end position="106"/>
    </location>
</feature>
<accession>A0A6G1G7A1</accession>
<reference evidence="2 4" key="1">
    <citation type="submission" date="2020-01" db="EMBL/GenBank/DDBJ databases">
        <authorList>
            <consortium name="DOE Joint Genome Institute"/>
            <person name="Haridas S."/>
            <person name="Albert R."/>
            <person name="Binder M."/>
            <person name="Bloem J."/>
            <person name="Labutti K."/>
            <person name="Salamov A."/>
            <person name="Andreopoulos B."/>
            <person name="Baker S.E."/>
            <person name="Barry K."/>
            <person name="Bills G."/>
            <person name="Bluhm B.H."/>
            <person name="Cannon C."/>
            <person name="Castanera R."/>
            <person name="Culley D.E."/>
            <person name="Daum C."/>
            <person name="Ezra D."/>
            <person name="Gonzalez J.B."/>
            <person name="Henrissat B."/>
            <person name="Kuo A."/>
            <person name="Liang C."/>
            <person name="Lipzen A."/>
            <person name="Lutzoni F."/>
            <person name="Magnuson J."/>
            <person name="Mondo S."/>
            <person name="Nolan M."/>
            <person name="Ohm R."/>
            <person name="Pangilinan J."/>
            <person name="Park H.-J."/>
            <person name="Ramirez L."/>
            <person name="Alfaro M."/>
            <person name="Sun H."/>
            <person name="Tritt A."/>
            <person name="Yoshinaga Y."/>
            <person name="Zwiers L.-H."/>
            <person name="Turgeon B.G."/>
            <person name="Goodwin S.B."/>
            <person name="Spatafora J.W."/>
            <person name="Crous P.W."/>
            <person name="Grigoriev I.V."/>
        </authorList>
    </citation>
    <scope>NUCLEOTIDE SEQUENCE</scope>
    <source>
        <strain evidence="2 4">CBS 781.70</strain>
    </source>
</reference>
<evidence type="ECO:0000313" key="4">
    <source>
        <dbReference type="RefSeq" id="XP_033535596.1"/>
    </source>
</evidence>
<feature type="compositionally biased region" description="Basic and acidic residues" evidence="1">
    <location>
        <begin position="31"/>
        <end position="41"/>
    </location>
</feature>
<dbReference type="RefSeq" id="XP_033535596.1">
    <property type="nucleotide sequence ID" value="XM_033675074.1"/>
</dbReference>
<keyword evidence="3" id="KW-1185">Reference proteome</keyword>
<dbReference type="Proteomes" id="UP000504638">
    <property type="component" value="Unplaced"/>
</dbReference>
<gene>
    <name evidence="2 4" type="ORF">P152DRAFT_299291</name>
</gene>
<reference evidence="4" key="2">
    <citation type="submission" date="2020-04" db="EMBL/GenBank/DDBJ databases">
        <authorList>
            <consortium name="NCBI Genome Project"/>
        </authorList>
    </citation>
    <scope>NUCLEOTIDE SEQUENCE</scope>
    <source>
        <strain evidence="4">CBS 781.70</strain>
    </source>
</reference>
<protein>
    <submittedName>
        <fullName evidence="2 4">Uncharacterized protein</fullName>
    </submittedName>
</protein>
<sequence length="151" mass="16679">MPIGRGWFGCDISRDASFLQRVTQPTDDEQESKISPKDRTRPQQRKARCKKEGLHSTRAVPRCTVNAQRKYEERRTKHKRTRVEPGICKPRIASSSLGTSTQTPSPSALERCGVPSSGFVGVIEPCRGERSVPGGDTACSRKIGWVRGRGG</sequence>
<dbReference type="GeneID" id="54415644"/>
<dbReference type="AlphaFoldDB" id="A0A6G1G7A1"/>
<dbReference type="EMBL" id="ML975154">
    <property type="protein sequence ID" value="KAF1813965.1"/>
    <property type="molecule type" value="Genomic_DNA"/>
</dbReference>
<evidence type="ECO:0000313" key="3">
    <source>
        <dbReference type="Proteomes" id="UP000504638"/>
    </source>
</evidence>
<evidence type="ECO:0000313" key="2">
    <source>
        <dbReference type="EMBL" id="KAF1813965.1"/>
    </source>
</evidence>
<name>A0A6G1G7A1_9PEZI</name>
<feature type="region of interest" description="Disordered" evidence="1">
    <location>
        <begin position="69"/>
        <end position="110"/>
    </location>
</feature>
<reference evidence="4" key="3">
    <citation type="submission" date="2025-04" db="UniProtKB">
        <authorList>
            <consortium name="RefSeq"/>
        </authorList>
    </citation>
    <scope>IDENTIFICATION</scope>
    <source>
        <strain evidence="4">CBS 781.70</strain>
    </source>
</reference>
<organism evidence="2">
    <name type="scientific">Eremomyces bilateralis CBS 781.70</name>
    <dbReference type="NCBI Taxonomy" id="1392243"/>
    <lineage>
        <taxon>Eukaryota</taxon>
        <taxon>Fungi</taxon>
        <taxon>Dikarya</taxon>
        <taxon>Ascomycota</taxon>
        <taxon>Pezizomycotina</taxon>
        <taxon>Dothideomycetes</taxon>
        <taxon>Dothideomycetes incertae sedis</taxon>
        <taxon>Eremomycetales</taxon>
        <taxon>Eremomycetaceae</taxon>
        <taxon>Eremomyces</taxon>
    </lineage>
</organism>
<evidence type="ECO:0000256" key="1">
    <source>
        <dbReference type="SAM" id="MobiDB-lite"/>
    </source>
</evidence>
<feature type="region of interest" description="Disordered" evidence="1">
    <location>
        <begin position="19"/>
        <end position="57"/>
    </location>
</feature>
<proteinExistence type="predicted"/>